<dbReference type="InterPro" id="IPR008914">
    <property type="entry name" value="PEBP"/>
</dbReference>
<dbReference type="GO" id="GO:0005543">
    <property type="term" value="F:phospholipid binding"/>
    <property type="evidence" value="ECO:0007669"/>
    <property type="project" value="TreeGrafter"/>
</dbReference>
<comment type="caution">
    <text evidence="1">The sequence shown here is derived from an EMBL/GenBank/DDBJ whole genome shotgun (WGS) entry which is preliminary data.</text>
</comment>
<dbReference type="SUPFAM" id="SSF49777">
    <property type="entry name" value="PEBP-like"/>
    <property type="match status" value="1"/>
</dbReference>
<dbReference type="Pfam" id="PF01161">
    <property type="entry name" value="PBP"/>
    <property type="match status" value="1"/>
</dbReference>
<sequence length="247" mass="25539">MIFPGKAGDARGVSQPYNNKGFAQNPSASDVAAAFSGAGIVPAVVPKFAPSGILDAVFTVSDSQQMVNATPGTNLTGQQTASLPKFFFKSDSTISSDVEYVVAFVDPDAPTPQNQSLGQVRHFLGGGFHADATSGLLTNNTPALSEYFKPGPPAGSDPHRYTILLYTQSKDFATKGPSLVNASTPITSFNISAFADAVGLGEPIAGTFFFEGPSESAVEPAKGSAGRSEAVDRVAVLAFMLAVLLVQ</sequence>
<gene>
    <name evidence="1" type="ORF">FB45DRAFT_741109</name>
</gene>
<dbReference type="GO" id="GO:0046578">
    <property type="term" value="P:regulation of Ras protein signal transduction"/>
    <property type="evidence" value="ECO:0007669"/>
    <property type="project" value="TreeGrafter"/>
</dbReference>
<dbReference type="GO" id="GO:0030162">
    <property type="term" value="P:regulation of proteolysis"/>
    <property type="evidence" value="ECO:0007669"/>
    <property type="project" value="TreeGrafter"/>
</dbReference>
<dbReference type="Gene3D" id="3.90.280.10">
    <property type="entry name" value="PEBP-like"/>
    <property type="match status" value="1"/>
</dbReference>
<dbReference type="Proteomes" id="UP001221142">
    <property type="component" value="Unassembled WGS sequence"/>
</dbReference>
<dbReference type="AlphaFoldDB" id="A0AAD7C520"/>
<reference evidence="1" key="1">
    <citation type="submission" date="2023-03" db="EMBL/GenBank/DDBJ databases">
        <title>Massive genome expansion in bonnet fungi (Mycena s.s.) driven by repeated elements and novel gene families across ecological guilds.</title>
        <authorList>
            <consortium name="Lawrence Berkeley National Laboratory"/>
            <person name="Harder C.B."/>
            <person name="Miyauchi S."/>
            <person name="Viragh M."/>
            <person name="Kuo A."/>
            <person name="Thoen E."/>
            <person name="Andreopoulos B."/>
            <person name="Lu D."/>
            <person name="Skrede I."/>
            <person name="Drula E."/>
            <person name="Henrissat B."/>
            <person name="Morin E."/>
            <person name="Kohler A."/>
            <person name="Barry K."/>
            <person name="LaButti K."/>
            <person name="Morin E."/>
            <person name="Salamov A."/>
            <person name="Lipzen A."/>
            <person name="Mereny Z."/>
            <person name="Hegedus B."/>
            <person name="Baldrian P."/>
            <person name="Stursova M."/>
            <person name="Weitz H."/>
            <person name="Taylor A."/>
            <person name="Grigoriev I.V."/>
            <person name="Nagy L.G."/>
            <person name="Martin F."/>
            <person name="Kauserud H."/>
        </authorList>
    </citation>
    <scope>NUCLEOTIDE SEQUENCE</scope>
    <source>
        <strain evidence="1">9284</strain>
    </source>
</reference>
<dbReference type="GO" id="GO:0030414">
    <property type="term" value="F:peptidase inhibitor activity"/>
    <property type="evidence" value="ECO:0007669"/>
    <property type="project" value="TreeGrafter"/>
</dbReference>
<evidence type="ECO:0000313" key="2">
    <source>
        <dbReference type="Proteomes" id="UP001221142"/>
    </source>
</evidence>
<proteinExistence type="predicted"/>
<dbReference type="InterPro" id="IPR035810">
    <property type="entry name" value="PEBP_euk"/>
</dbReference>
<protein>
    <submittedName>
        <fullName evidence="1">Phosphatidylethanolamine-binding protein</fullName>
    </submittedName>
</protein>
<keyword evidence="2" id="KW-1185">Reference proteome</keyword>
<dbReference type="InterPro" id="IPR036610">
    <property type="entry name" value="PEBP-like_sf"/>
</dbReference>
<dbReference type="CDD" id="cd00866">
    <property type="entry name" value="PEBP_euk"/>
    <property type="match status" value="1"/>
</dbReference>
<organism evidence="1 2">
    <name type="scientific">Roridomyces roridus</name>
    <dbReference type="NCBI Taxonomy" id="1738132"/>
    <lineage>
        <taxon>Eukaryota</taxon>
        <taxon>Fungi</taxon>
        <taxon>Dikarya</taxon>
        <taxon>Basidiomycota</taxon>
        <taxon>Agaricomycotina</taxon>
        <taxon>Agaricomycetes</taxon>
        <taxon>Agaricomycetidae</taxon>
        <taxon>Agaricales</taxon>
        <taxon>Marasmiineae</taxon>
        <taxon>Mycenaceae</taxon>
        <taxon>Roridomyces</taxon>
    </lineage>
</organism>
<dbReference type="EMBL" id="JARKIF010000005">
    <property type="protein sequence ID" value="KAJ7639019.1"/>
    <property type="molecule type" value="Genomic_DNA"/>
</dbReference>
<evidence type="ECO:0000313" key="1">
    <source>
        <dbReference type="EMBL" id="KAJ7639019.1"/>
    </source>
</evidence>
<name>A0AAD7C520_9AGAR</name>
<dbReference type="PANTHER" id="PTHR11362:SF148">
    <property type="entry name" value="CARBOXYPEPTIDASE Y INHIBITOR"/>
    <property type="match status" value="1"/>
</dbReference>
<dbReference type="PANTHER" id="PTHR11362">
    <property type="entry name" value="PHOSPHATIDYLETHANOLAMINE-BINDING PROTEIN"/>
    <property type="match status" value="1"/>
</dbReference>
<accession>A0AAD7C520</accession>